<dbReference type="CDD" id="cd01837">
    <property type="entry name" value="SGNH_plant_lipase_like"/>
    <property type="match status" value="1"/>
</dbReference>
<evidence type="ECO:0000256" key="1">
    <source>
        <dbReference type="ARBA" id="ARBA00008668"/>
    </source>
</evidence>
<evidence type="ECO:0000256" key="3">
    <source>
        <dbReference type="ARBA" id="ARBA00022801"/>
    </source>
</evidence>
<dbReference type="EMBL" id="JACEFO010000718">
    <property type="protein sequence ID" value="KAF8759203.1"/>
    <property type="molecule type" value="Genomic_DNA"/>
</dbReference>
<dbReference type="GO" id="GO:0016788">
    <property type="term" value="F:hydrolase activity, acting on ester bonds"/>
    <property type="evidence" value="ECO:0007669"/>
    <property type="project" value="InterPro"/>
</dbReference>
<evidence type="ECO:0000256" key="2">
    <source>
        <dbReference type="ARBA" id="ARBA00022729"/>
    </source>
</evidence>
<keyword evidence="2" id="KW-0732">Signal</keyword>
<evidence type="ECO:0000256" key="4">
    <source>
        <dbReference type="ARBA" id="ARBA00023180"/>
    </source>
</evidence>
<dbReference type="PANTHER" id="PTHR22835">
    <property type="entry name" value="ZINC FINGER FYVE DOMAIN CONTAINING PROTEIN"/>
    <property type="match status" value="1"/>
</dbReference>
<dbReference type="SUPFAM" id="SSF52266">
    <property type="entry name" value="SGNH hydrolase"/>
    <property type="match status" value="1"/>
</dbReference>
<keyword evidence="6" id="KW-1185">Reference proteome</keyword>
<dbReference type="InterPro" id="IPR001087">
    <property type="entry name" value="GDSL"/>
</dbReference>
<dbReference type="Pfam" id="PF00657">
    <property type="entry name" value="Lipase_GDSL"/>
    <property type="match status" value="1"/>
</dbReference>
<evidence type="ECO:0000313" key="5">
    <source>
        <dbReference type="EMBL" id="KAF8759203.1"/>
    </source>
</evidence>
<keyword evidence="4" id="KW-0325">Glycoprotein</keyword>
<dbReference type="AlphaFoldDB" id="A0A835FJL2"/>
<protein>
    <recommendedName>
        <fullName evidence="7">GDSL esterase/lipase</fullName>
    </recommendedName>
</protein>
<dbReference type="Proteomes" id="UP000636709">
    <property type="component" value="Unassembled WGS sequence"/>
</dbReference>
<comment type="caution">
    <text evidence="5">The sequence shown here is derived from an EMBL/GenBank/DDBJ whole genome shotgun (WGS) entry which is preliminary data.</text>
</comment>
<sequence length="309" mass="34201">MFSFGDSVAETGNICVVSSVNATELDALTCTHRPYGITYFGRPSCRWCDGRIVVDFIAQSLGLPLLPPSKSKGKDFSRGANMAITDPVWNHGSLSVQIQWFEKLIPSICATKRNCKEFLAKSLFQFGGFGGNDYNVQLLELGLTIEQAKRLIALGALHIVVPGILPTGCLPLFLTLFTDDELDQYGCLKRFNRLTEYHNSMLRKQLQILQGKHRSTRIMYADYYSQVYHMVQQPKKFGLSNPFEACCGAGGGKYNFDLSARCGMTGATTACRNRSARLSWDGVHPTEAANKMIADAWLNGPYCTPPILS</sequence>
<proteinExistence type="inferred from homology"/>
<reference evidence="5" key="1">
    <citation type="submission" date="2020-07" db="EMBL/GenBank/DDBJ databases">
        <title>Genome sequence and genetic diversity analysis of an under-domesticated orphan crop, white fonio (Digitaria exilis).</title>
        <authorList>
            <person name="Bennetzen J.L."/>
            <person name="Chen S."/>
            <person name="Ma X."/>
            <person name="Wang X."/>
            <person name="Yssel A.E.J."/>
            <person name="Chaluvadi S.R."/>
            <person name="Johnson M."/>
            <person name="Gangashetty P."/>
            <person name="Hamidou F."/>
            <person name="Sanogo M.D."/>
            <person name="Zwaenepoel A."/>
            <person name="Wallace J."/>
            <person name="Van De Peer Y."/>
            <person name="Van Deynze A."/>
        </authorList>
    </citation>
    <scope>NUCLEOTIDE SEQUENCE</scope>
    <source>
        <tissue evidence="5">Leaves</tissue>
    </source>
</reference>
<gene>
    <name evidence="5" type="ORF">HU200_010232</name>
</gene>
<evidence type="ECO:0000313" key="6">
    <source>
        <dbReference type="Proteomes" id="UP000636709"/>
    </source>
</evidence>
<organism evidence="5 6">
    <name type="scientific">Digitaria exilis</name>
    <dbReference type="NCBI Taxonomy" id="1010633"/>
    <lineage>
        <taxon>Eukaryota</taxon>
        <taxon>Viridiplantae</taxon>
        <taxon>Streptophyta</taxon>
        <taxon>Embryophyta</taxon>
        <taxon>Tracheophyta</taxon>
        <taxon>Spermatophyta</taxon>
        <taxon>Magnoliopsida</taxon>
        <taxon>Liliopsida</taxon>
        <taxon>Poales</taxon>
        <taxon>Poaceae</taxon>
        <taxon>PACMAD clade</taxon>
        <taxon>Panicoideae</taxon>
        <taxon>Panicodae</taxon>
        <taxon>Paniceae</taxon>
        <taxon>Anthephorinae</taxon>
        <taxon>Digitaria</taxon>
    </lineage>
</organism>
<dbReference type="InterPro" id="IPR035669">
    <property type="entry name" value="SGNH_plant_lipase-like"/>
</dbReference>
<evidence type="ECO:0008006" key="7">
    <source>
        <dbReference type="Google" id="ProtNLM"/>
    </source>
</evidence>
<keyword evidence="3" id="KW-0378">Hydrolase</keyword>
<dbReference type="OrthoDB" id="601242at2759"/>
<name>A0A835FJL2_9POAL</name>
<comment type="similarity">
    <text evidence="1">Belongs to the 'GDSL' lipolytic enzyme family.</text>
</comment>
<dbReference type="Gene3D" id="3.40.50.1110">
    <property type="entry name" value="SGNH hydrolase"/>
    <property type="match status" value="1"/>
</dbReference>
<dbReference type="PANTHER" id="PTHR22835:SF518">
    <property type="entry name" value="GDSL ESTERASE_LIPASE"/>
    <property type="match status" value="1"/>
</dbReference>
<accession>A0A835FJL2</accession>
<dbReference type="InterPro" id="IPR036514">
    <property type="entry name" value="SGNH_hydro_sf"/>
</dbReference>